<dbReference type="CDD" id="cd00067">
    <property type="entry name" value="GAL4"/>
    <property type="match status" value="1"/>
</dbReference>
<name>A0A0B7KPT4_BIOOC</name>
<dbReference type="AlphaFoldDB" id="A0A0B7KPT4"/>
<evidence type="ECO:0000256" key="1">
    <source>
        <dbReference type="ARBA" id="ARBA00004123"/>
    </source>
</evidence>
<dbReference type="InterPro" id="IPR021858">
    <property type="entry name" value="Fun_TF"/>
</dbReference>
<organism evidence="4">
    <name type="scientific">Bionectria ochroleuca</name>
    <name type="common">Gliocladium roseum</name>
    <dbReference type="NCBI Taxonomy" id="29856"/>
    <lineage>
        <taxon>Eukaryota</taxon>
        <taxon>Fungi</taxon>
        <taxon>Dikarya</taxon>
        <taxon>Ascomycota</taxon>
        <taxon>Pezizomycotina</taxon>
        <taxon>Sordariomycetes</taxon>
        <taxon>Hypocreomycetidae</taxon>
        <taxon>Hypocreales</taxon>
        <taxon>Bionectriaceae</taxon>
        <taxon>Clonostachys</taxon>
    </lineage>
</organism>
<feature type="domain" description="Zn(2)-C6 fungal-type" evidence="3">
    <location>
        <begin position="10"/>
        <end position="38"/>
    </location>
</feature>
<protein>
    <recommendedName>
        <fullName evidence="3">Zn(2)-C6 fungal-type domain-containing protein</fullName>
    </recommendedName>
</protein>
<dbReference type="InterPro" id="IPR036864">
    <property type="entry name" value="Zn2-C6_fun-type_DNA-bd_sf"/>
</dbReference>
<proteinExistence type="predicted"/>
<reference evidence="4" key="1">
    <citation type="submission" date="2015-01" db="EMBL/GenBank/DDBJ databases">
        <authorList>
            <person name="Durling Mikael"/>
        </authorList>
    </citation>
    <scope>NUCLEOTIDE SEQUENCE</scope>
</reference>
<dbReference type="GO" id="GO:0000981">
    <property type="term" value="F:DNA-binding transcription factor activity, RNA polymerase II-specific"/>
    <property type="evidence" value="ECO:0007669"/>
    <property type="project" value="InterPro"/>
</dbReference>
<dbReference type="PROSITE" id="PS00463">
    <property type="entry name" value="ZN2_CY6_FUNGAL_1"/>
    <property type="match status" value="1"/>
</dbReference>
<dbReference type="PROSITE" id="PS50048">
    <property type="entry name" value="ZN2_CY6_FUNGAL_2"/>
    <property type="match status" value="1"/>
</dbReference>
<dbReference type="GO" id="GO:0005634">
    <property type="term" value="C:nucleus"/>
    <property type="evidence" value="ECO:0007669"/>
    <property type="project" value="UniProtKB-SubCell"/>
</dbReference>
<dbReference type="PANTHER" id="PTHR37534">
    <property type="entry name" value="TRANSCRIPTIONAL ACTIVATOR PROTEIN UGA3"/>
    <property type="match status" value="1"/>
</dbReference>
<dbReference type="Pfam" id="PF11951">
    <property type="entry name" value="Fungal_trans_2"/>
    <property type="match status" value="1"/>
</dbReference>
<evidence type="ECO:0000313" key="4">
    <source>
        <dbReference type="EMBL" id="CEO56771.1"/>
    </source>
</evidence>
<accession>A0A0B7KPT4</accession>
<dbReference type="EMBL" id="CDPU01000074">
    <property type="protein sequence ID" value="CEO56771.1"/>
    <property type="molecule type" value="Genomic_DNA"/>
</dbReference>
<dbReference type="InterPro" id="IPR001138">
    <property type="entry name" value="Zn2Cys6_DnaBD"/>
</dbReference>
<gene>
    <name evidence="4" type="ORF">BN869_000012829_1</name>
</gene>
<dbReference type="GO" id="GO:0000976">
    <property type="term" value="F:transcription cis-regulatory region binding"/>
    <property type="evidence" value="ECO:0007669"/>
    <property type="project" value="TreeGrafter"/>
</dbReference>
<comment type="subcellular location">
    <subcellularLocation>
        <location evidence="1">Nucleus</location>
    </subcellularLocation>
</comment>
<dbReference type="Pfam" id="PF00172">
    <property type="entry name" value="Zn_clus"/>
    <property type="match status" value="1"/>
</dbReference>
<dbReference type="SUPFAM" id="SSF57701">
    <property type="entry name" value="Zn2/Cys6 DNA-binding domain"/>
    <property type="match status" value="1"/>
</dbReference>
<evidence type="ECO:0000256" key="2">
    <source>
        <dbReference type="ARBA" id="ARBA00023242"/>
    </source>
</evidence>
<dbReference type="GO" id="GO:0045944">
    <property type="term" value="P:positive regulation of transcription by RNA polymerase II"/>
    <property type="evidence" value="ECO:0007669"/>
    <property type="project" value="TreeGrafter"/>
</dbReference>
<sequence length="486" mass="54941">MKDQPTASKGCWTCKRRKIGCDKTLPSCRNCTRTRRICAGYGPRLVWRAESQIYSQCHDASTLSPSWSGKPMRTCDNSKPKFLTFNMQDMELAWGRLDWHHVLTNSIARPPSSLIPHRSADGQQSIILDYSPMCSTTHLDNGFTQQMLPIALLTNNAPDDALLNSMLSISAHHRWGPQEAYAFKGKALQSLRKSLASASCYGGIGNTVAQFAAAMMMCMYSIRHEGCFYVHLKGARDLLLSSNQEYGQSQATDFLVMWLLYYDVLGDFAHPLQRKEDVYGALVDQIQRQSDTTWIIGLLGCSFEVFEVIRRTNMLRSSILRGHGSTTAVMVEQRGDLERTLFCTSQRINDGELLHATEERYASILSTAELYRLASLLYLQRVVPLEGDKDRRETYLEQALAILSDAKKVSSPWPCFIIACEVTMEDQRSQILGILDTMDTTRKIGNVHVTRVIIETIWKQKDLRGPSESFGWWSCPDFGLSVPWFA</sequence>
<dbReference type="PANTHER" id="PTHR37534:SF49">
    <property type="entry name" value="LYSINE BIOSYNTHESIS REGULATORY PROTEIN LYS14"/>
    <property type="match status" value="1"/>
</dbReference>
<dbReference type="Gene3D" id="4.10.240.10">
    <property type="entry name" value="Zn(2)-C6 fungal-type DNA-binding domain"/>
    <property type="match status" value="1"/>
</dbReference>
<keyword evidence="2" id="KW-0539">Nucleus</keyword>
<evidence type="ECO:0000259" key="3">
    <source>
        <dbReference type="PROSITE" id="PS50048"/>
    </source>
</evidence>
<dbReference type="GO" id="GO:0008270">
    <property type="term" value="F:zinc ion binding"/>
    <property type="evidence" value="ECO:0007669"/>
    <property type="project" value="InterPro"/>
</dbReference>
<dbReference type="SMART" id="SM00066">
    <property type="entry name" value="GAL4"/>
    <property type="match status" value="1"/>
</dbReference>